<evidence type="ECO:0000313" key="3">
    <source>
        <dbReference type="Proteomes" id="UP001499863"/>
    </source>
</evidence>
<accession>A0ABP4J4T2</accession>
<name>A0ABP4J4T2_9ACTN</name>
<sequence>MGQFKTTAQEMLAFAKHMDEVIGKINTEINGLNTLVGSITSGWQGQAAQAYTNLQGQFNTDAQELNKSLRAIKDAIELTTQKYSQADADQQAIFGSAAAGA</sequence>
<evidence type="ECO:0000313" key="2">
    <source>
        <dbReference type="EMBL" id="GAA1408922.1"/>
    </source>
</evidence>
<comment type="similarity">
    <text evidence="1">Belongs to the WXG100 family.</text>
</comment>
<dbReference type="NCBIfam" id="TIGR03930">
    <property type="entry name" value="WXG100_ESAT6"/>
    <property type="match status" value="1"/>
</dbReference>
<dbReference type="EMBL" id="BAAAKJ010000348">
    <property type="protein sequence ID" value="GAA1408922.1"/>
    <property type="molecule type" value="Genomic_DNA"/>
</dbReference>
<dbReference type="Pfam" id="PF06013">
    <property type="entry name" value="WXG100"/>
    <property type="match status" value="1"/>
</dbReference>
<protein>
    <recommendedName>
        <fullName evidence="1">ESAT-6-like protein</fullName>
    </recommendedName>
</protein>
<keyword evidence="3" id="KW-1185">Reference proteome</keyword>
<organism evidence="2 3">
    <name type="scientific">Kitasatospora putterlickiae</name>
    <dbReference type="NCBI Taxonomy" id="221725"/>
    <lineage>
        <taxon>Bacteria</taxon>
        <taxon>Bacillati</taxon>
        <taxon>Actinomycetota</taxon>
        <taxon>Actinomycetes</taxon>
        <taxon>Kitasatosporales</taxon>
        <taxon>Streptomycetaceae</taxon>
        <taxon>Kitasatospora</taxon>
    </lineage>
</organism>
<gene>
    <name evidence="2" type="ORF">GCM10009639_59180</name>
</gene>
<dbReference type="InterPro" id="IPR010310">
    <property type="entry name" value="T7SS_ESAT-6-like"/>
</dbReference>
<proteinExistence type="inferred from homology"/>
<evidence type="ECO:0000256" key="1">
    <source>
        <dbReference type="RuleBase" id="RU362001"/>
    </source>
</evidence>
<dbReference type="InterPro" id="IPR036689">
    <property type="entry name" value="ESAT-6-like_sf"/>
</dbReference>
<dbReference type="RefSeq" id="WP_344343017.1">
    <property type="nucleotide sequence ID" value="NZ_BAAAKJ010000348.1"/>
</dbReference>
<comment type="caution">
    <text evidence="2">The sequence shown here is derived from an EMBL/GenBank/DDBJ whole genome shotgun (WGS) entry which is preliminary data.</text>
</comment>
<dbReference type="Gene3D" id="1.10.287.1060">
    <property type="entry name" value="ESAT-6-like"/>
    <property type="match status" value="1"/>
</dbReference>
<dbReference type="SUPFAM" id="SSF140453">
    <property type="entry name" value="EsxAB dimer-like"/>
    <property type="match status" value="1"/>
</dbReference>
<dbReference type="Proteomes" id="UP001499863">
    <property type="component" value="Unassembled WGS sequence"/>
</dbReference>
<reference evidence="3" key="1">
    <citation type="journal article" date="2019" name="Int. J. Syst. Evol. Microbiol.">
        <title>The Global Catalogue of Microorganisms (GCM) 10K type strain sequencing project: providing services to taxonomists for standard genome sequencing and annotation.</title>
        <authorList>
            <consortium name="The Broad Institute Genomics Platform"/>
            <consortium name="The Broad Institute Genome Sequencing Center for Infectious Disease"/>
            <person name="Wu L."/>
            <person name="Ma J."/>
        </authorList>
    </citation>
    <scope>NUCLEOTIDE SEQUENCE [LARGE SCALE GENOMIC DNA]</scope>
    <source>
        <strain evidence="3">JCM 12393</strain>
    </source>
</reference>